<sequence>MEKTDYAPYSVRNEALFSYQPPFNILAFVILKPASWFLSPKALHRANVFLIRLTSLPQLIFIAIYERYLRSGQKARQSIKETASTSIFLNLPRHIKNMPLLEALLGSSTNDLYDAILDMELDDDYDIFAEYEDEEGNLFASQIGSREASIAGDNVNLAASMGADTLVSPMSGTSKGRLRTSSTWSSIARGTRRLVPRSRLASQHVPNTENGSDKKMGGEGYGTMATGSTTMVDSEEPFPSRIVTSVSGGNGGSSGFMSPLARYFNVRNSWAPSGLEQTVVAASNETNASVKKVEALLTEVKGLPVNKLKDEMKEIQERQNRIESLLLTLTRGMRNDKL</sequence>
<protein>
    <submittedName>
        <fullName evidence="2">Uncharacterized protein</fullName>
    </submittedName>
</protein>
<dbReference type="AlphaFoldDB" id="A0AAD5W0D4"/>
<name>A0AAD5W0D4_9AGAR</name>
<dbReference type="InterPro" id="IPR052971">
    <property type="entry name" value="TRP_calcium_channel"/>
</dbReference>
<dbReference type="EMBL" id="JANIEX010000114">
    <property type="protein sequence ID" value="KAJ3573130.1"/>
    <property type="molecule type" value="Genomic_DNA"/>
</dbReference>
<evidence type="ECO:0000313" key="3">
    <source>
        <dbReference type="Proteomes" id="UP001213000"/>
    </source>
</evidence>
<gene>
    <name evidence="2" type="ORF">NP233_g2622</name>
</gene>
<evidence type="ECO:0000313" key="2">
    <source>
        <dbReference type="EMBL" id="KAJ3573130.1"/>
    </source>
</evidence>
<reference evidence="2" key="1">
    <citation type="submission" date="2022-07" db="EMBL/GenBank/DDBJ databases">
        <title>Genome Sequence of Leucocoprinus birnbaumii.</title>
        <authorList>
            <person name="Buettner E."/>
        </authorList>
    </citation>
    <scope>NUCLEOTIDE SEQUENCE</scope>
    <source>
        <strain evidence="2">VT141</strain>
    </source>
</reference>
<dbReference type="PANTHER" id="PTHR35859">
    <property type="entry name" value="NONSELECTIVE CATION CHANNEL PROTEIN"/>
    <property type="match status" value="1"/>
</dbReference>
<evidence type="ECO:0000256" key="1">
    <source>
        <dbReference type="SAM" id="MobiDB-lite"/>
    </source>
</evidence>
<dbReference type="PANTHER" id="PTHR35859:SF1">
    <property type="entry name" value="NONSELECTIVE CATION CHANNEL PROTEIN"/>
    <property type="match status" value="1"/>
</dbReference>
<proteinExistence type="predicted"/>
<organism evidence="2 3">
    <name type="scientific">Leucocoprinus birnbaumii</name>
    <dbReference type="NCBI Taxonomy" id="56174"/>
    <lineage>
        <taxon>Eukaryota</taxon>
        <taxon>Fungi</taxon>
        <taxon>Dikarya</taxon>
        <taxon>Basidiomycota</taxon>
        <taxon>Agaricomycotina</taxon>
        <taxon>Agaricomycetes</taxon>
        <taxon>Agaricomycetidae</taxon>
        <taxon>Agaricales</taxon>
        <taxon>Agaricineae</taxon>
        <taxon>Agaricaceae</taxon>
        <taxon>Leucocoprinus</taxon>
    </lineage>
</organism>
<comment type="caution">
    <text evidence="2">The sequence shown here is derived from an EMBL/GenBank/DDBJ whole genome shotgun (WGS) entry which is preliminary data.</text>
</comment>
<dbReference type="Proteomes" id="UP001213000">
    <property type="component" value="Unassembled WGS sequence"/>
</dbReference>
<accession>A0AAD5W0D4</accession>
<feature type="region of interest" description="Disordered" evidence="1">
    <location>
        <begin position="197"/>
        <end position="219"/>
    </location>
</feature>
<feature type="compositionally biased region" description="Polar residues" evidence="1">
    <location>
        <begin position="200"/>
        <end position="210"/>
    </location>
</feature>
<keyword evidence="3" id="KW-1185">Reference proteome</keyword>